<comment type="caution">
    <text evidence="1">The sequence shown here is derived from an EMBL/GenBank/DDBJ whole genome shotgun (WGS) entry which is preliminary data.</text>
</comment>
<accession>A0A0F9MHK3</accession>
<dbReference type="EMBL" id="LAZR01010138">
    <property type="protein sequence ID" value="KKM68607.1"/>
    <property type="molecule type" value="Genomic_DNA"/>
</dbReference>
<name>A0A0F9MHK3_9ZZZZ</name>
<sequence>MVLKKIVHCVLVKEIFAPHAKRFGMLVSAMNTMTEMGNMNLKQQYKLSAAIHELLTGVTPEWRWCWIDIISKCWEVWREESMQPSGNFKVMHNAVKLPCIKVKGEWQPIINVCTPDGMAELIKAMNEKNLTFYSVTFIPSQNSYEAIFILEDNGERGSGNASSIPEAVALAAKAALEAMT</sequence>
<organism evidence="1">
    <name type="scientific">marine sediment metagenome</name>
    <dbReference type="NCBI Taxonomy" id="412755"/>
    <lineage>
        <taxon>unclassified sequences</taxon>
        <taxon>metagenomes</taxon>
        <taxon>ecological metagenomes</taxon>
    </lineage>
</organism>
<dbReference type="AlphaFoldDB" id="A0A0F9MHK3"/>
<gene>
    <name evidence="1" type="ORF">LCGC14_1459220</name>
</gene>
<reference evidence="1" key="1">
    <citation type="journal article" date="2015" name="Nature">
        <title>Complex archaea that bridge the gap between prokaryotes and eukaryotes.</title>
        <authorList>
            <person name="Spang A."/>
            <person name="Saw J.H."/>
            <person name="Jorgensen S.L."/>
            <person name="Zaremba-Niedzwiedzka K."/>
            <person name="Martijn J."/>
            <person name="Lind A.E."/>
            <person name="van Eijk R."/>
            <person name="Schleper C."/>
            <person name="Guy L."/>
            <person name="Ettema T.J."/>
        </authorList>
    </citation>
    <scope>NUCLEOTIDE SEQUENCE</scope>
</reference>
<evidence type="ECO:0000313" key="1">
    <source>
        <dbReference type="EMBL" id="KKM68607.1"/>
    </source>
</evidence>
<proteinExistence type="predicted"/>
<protein>
    <submittedName>
        <fullName evidence="1">Uncharacterized protein</fullName>
    </submittedName>
</protein>